<dbReference type="AlphaFoldDB" id="A0A6H5IDP3"/>
<feature type="repeat" description="ANK" evidence="3">
    <location>
        <begin position="388"/>
        <end position="416"/>
    </location>
</feature>
<name>A0A6H5IDP3_9HYME</name>
<dbReference type="EMBL" id="CADCXV010000763">
    <property type="protein sequence ID" value="CAB0034944.1"/>
    <property type="molecule type" value="Genomic_DNA"/>
</dbReference>
<dbReference type="InterPro" id="IPR036770">
    <property type="entry name" value="Ankyrin_rpt-contain_sf"/>
</dbReference>
<feature type="region of interest" description="Disordered" evidence="4">
    <location>
        <begin position="627"/>
        <end position="651"/>
    </location>
</feature>
<dbReference type="Gene3D" id="1.25.40.20">
    <property type="entry name" value="Ankyrin repeat-containing domain"/>
    <property type="match status" value="2"/>
</dbReference>
<dbReference type="Proteomes" id="UP000479190">
    <property type="component" value="Unassembled WGS sequence"/>
</dbReference>
<dbReference type="PANTHER" id="PTHR24198">
    <property type="entry name" value="ANKYRIN REPEAT AND PROTEIN KINASE DOMAIN-CONTAINING PROTEIN"/>
    <property type="match status" value="1"/>
</dbReference>
<evidence type="ECO:0000256" key="1">
    <source>
        <dbReference type="ARBA" id="ARBA00022737"/>
    </source>
</evidence>
<feature type="repeat" description="ANK" evidence="3">
    <location>
        <begin position="306"/>
        <end position="345"/>
    </location>
</feature>
<sequence length="821" mass="93772">MNVFRAQLVRKSYPARTKKIAVRKYILLLGPRRVETSRQDHARTNAASIRSRLSSDRRAFNASLFTDVEWLIVVPIYPARPSTHIYIIDSLNTNLRVDRACVYGDDVAYSTYRMQMIDVYLPNNDDNMPRVAYTTVAYRRKSTRILMVYACVRADRLVIERLRQQQQLCTTATTCRSIALYIERIRISPAAHANRDAQLYSTCKLRRCSVQNSAAKIAVAKDEPDLDEATGRPLLSGVTPVHVANRLGLLEQLHYSIIRMYSGRSNYVDEHGWSHFHVACRWSFSRDRIQEFLDFGQDPNQPVPATGDTPLHLSMMAFDGQPGYFSEEMSRTLLRAGADPNLANNEGLAPLHFQCRWKKFIKDNCMRKFLELGDELNRPVQLDVRDNEGWTPLRYAVATLLPDTVDVLLNRGADVSGFVFPTEFYPGVNHPPEPQIAVPERKDLYRAAGVLAMVERLENAGYELSRADAMTIVKFFHDYGLFDRSEYNERSWYNDEKWAEEAKKIAVRDDTDPSQLSLYDLTRLSAKGGGKTTRVQGLLRFGCLGSNDSRYPRIQAFRILYPDSRDLRRAPGREDVERVFRVLGIGTFYAVDSQQTADSLLRNDPRESEEPSPACICIQYVSITERRGRRRGRRERSRRRRMKVQQSATHGRPATIYSSSFVVATGYKDVPDVDKDGKPLLRRTTALHRAVRCENYHLVDDLFEIYNKFDMNYVDENGVTHFHLACKAKCKQVVEKFLDLGQDPNCLAQQLMNSPLHFAVNYGGERVVELLLRRGADPNLANAEGLTPLHTICNNSVPDCGMLKCFLEINDEIQQTVHVNA</sequence>
<dbReference type="PROSITE" id="PS50297">
    <property type="entry name" value="ANK_REP_REGION"/>
    <property type="match status" value="2"/>
</dbReference>
<dbReference type="OrthoDB" id="539213at2759"/>
<dbReference type="PANTHER" id="PTHR24198:SF165">
    <property type="entry name" value="ANKYRIN REPEAT-CONTAINING PROTEIN-RELATED"/>
    <property type="match status" value="1"/>
</dbReference>
<dbReference type="PROSITE" id="PS50088">
    <property type="entry name" value="ANK_REPEAT"/>
    <property type="match status" value="3"/>
</dbReference>
<dbReference type="Pfam" id="PF12796">
    <property type="entry name" value="Ank_2"/>
    <property type="match status" value="1"/>
</dbReference>
<keyword evidence="6" id="KW-1185">Reference proteome</keyword>
<evidence type="ECO:0000256" key="4">
    <source>
        <dbReference type="SAM" id="MobiDB-lite"/>
    </source>
</evidence>
<feature type="compositionally biased region" description="Basic residues" evidence="4">
    <location>
        <begin position="627"/>
        <end position="643"/>
    </location>
</feature>
<accession>A0A6H5IDP3</accession>
<dbReference type="Pfam" id="PF00023">
    <property type="entry name" value="Ank"/>
    <property type="match status" value="1"/>
</dbReference>
<keyword evidence="2 3" id="KW-0040">ANK repeat</keyword>
<gene>
    <name evidence="5" type="ORF">TBRA_LOCUS6842</name>
</gene>
<dbReference type="InterPro" id="IPR002110">
    <property type="entry name" value="Ankyrin_rpt"/>
</dbReference>
<proteinExistence type="predicted"/>
<evidence type="ECO:0000256" key="3">
    <source>
        <dbReference type="PROSITE-ProRule" id="PRU00023"/>
    </source>
</evidence>
<evidence type="ECO:0000256" key="2">
    <source>
        <dbReference type="ARBA" id="ARBA00023043"/>
    </source>
</evidence>
<keyword evidence="1" id="KW-0677">Repeat</keyword>
<feature type="repeat" description="ANK" evidence="3">
    <location>
        <begin position="751"/>
        <end position="783"/>
    </location>
</feature>
<organism evidence="5 6">
    <name type="scientific">Trichogramma brassicae</name>
    <dbReference type="NCBI Taxonomy" id="86971"/>
    <lineage>
        <taxon>Eukaryota</taxon>
        <taxon>Metazoa</taxon>
        <taxon>Ecdysozoa</taxon>
        <taxon>Arthropoda</taxon>
        <taxon>Hexapoda</taxon>
        <taxon>Insecta</taxon>
        <taxon>Pterygota</taxon>
        <taxon>Neoptera</taxon>
        <taxon>Endopterygota</taxon>
        <taxon>Hymenoptera</taxon>
        <taxon>Apocrita</taxon>
        <taxon>Proctotrupomorpha</taxon>
        <taxon>Chalcidoidea</taxon>
        <taxon>Trichogrammatidae</taxon>
        <taxon>Trichogramma</taxon>
    </lineage>
</organism>
<evidence type="ECO:0000313" key="6">
    <source>
        <dbReference type="Proteomes" id="UP000479190"/>
    </source>
</evidence>
<evidence type="ECO:0000313" key="5">
    <source>
        <dbReference type="EMBL" id="CAB0034944.1"/>
    </source>
</evidence>
<dbReference type="SMART" id="SM00248">
    <property type="entry name" value="ANK"/>
    <property type="match status" value="8"/>
</dbReference>
<dbReference type="SUPFAM" id="SSF48403">
    <property type="entry name" value="Ankyrin repeat"/>
    <property type="match status" value="2"/>
</dbReference>
<protein>
    <submittedName>
        <fullName evidence="5">Uncharacterized protein</fullName>
    </submittedName>
</protein>
<reference evidence="5 6" key="1">
    <citation type="submission" date="2020-02" db="EMBL/GenBank/DDBJ databases">
        <authorList>
            <person name="Ferguson B K."/>
        </authorList>
    </citation>
    <scope>NUCLEOTIDE SEQUENCE [LARGE SCALE GENOMIC DNA]</scope>
</reference>